<dbReference type="InterPro" id="IPR025457">
    <property type="entry name" value="DUF4277"/>
</dbReference>
<dbReference type="EMBL" id="LS483250">
    <property type="protein sequence ID" value="SQD79476.1"/>
    <property type="molecule type" value="Genomic_DNA"/>
</dbReference>
<dbReference type="AlphaFoldDB" id="A0A330LTG3"/>
<evidence type="ECO:0000313" key="2">
    <source>
        <dbReference type="EMBL" id="SQD79476.1"/>
    </source>
</evidence>
<gene>
    <name evidence="2" type="ORF">MORIYA_3020</name>
</gene>
<evidence type="ECO:0000313" key="3">
    <source>
        <dbReference type="Proteomes" id="UP000250163"/>
    </source>
</evidence>
<sequence>MCKDMGIAQFIDAAHPNKSKDKQISYGQLVDAMILNGLGFVGRTLHMYPEYFSGRTV</sequence>
<protein>
    <recommendedName>
        <fullName evidence="1">DUF4277 domain-containing protein</fullName>
    </recommendedName>
</protein>
<dbReference type="Proteomes" id="UP000250163">
    <property type="component" value="Chromosome MORIYA"/>
</dbReference>
<dbReference type="KEGG" id="mya:MORIYA_3020"/>
<accession>A0A330LTG3</accession>
<name>A0A330LTG3_9GAMM</name>
<organism evidence="2 3">
    <name type="scientific">Moritella yayanosii</name>
    <dbReference type="NCBI Taxonomy" id="69539"/>
    <lineage>
        <taxon>Bacteria</taxon>
        <taxon>Pseudomonadati</taxon>
        <taxon>Pseudomonadota</taxon>
        <taxon>Gammaproteobacteria</taxon>
        <taxon>Alteromonadales</taxon>
        <taxon>Moritellaceae</taxon>
        <taxon>Moritella</taxon>
    </lineage>
</organism>
<keyword evidence="3" id="KW-1185">Reference proteome</keyword>
<evidence type="ECO:0000259" key="1">
    <source>
        <dbReference type="Pfam" id="PF14104"/>
    </source>
</evidence>
<dbReference type="Pfam" id="PF14104">
    <property type="entry name" value="DUF4277"/>
    <property type="match status" value="1"/>
</dbReference>
<feature type="domain" description="DUF4277" evidence="1">
    <location>
        <begin position="1"/>
        <end position="55"/>
    </location>
</feature>
<reference evidence="3" key="1">
    <citation type="submission" date="2018-05" db="EMBL/GenBank/DDBJ databases">
        <authorList>
            <person name="Cea G.-C."/>
            <person name="William W."/>
        </authorList>
    </citation>
    <scope>NUCLEOTIDE SEQUENCE [LARGE SCALE GENOMIC DNA]</scope>
    <source>
        <strain evidence="3">DB21MT 5</strain>
    </source>
</reference>
<proteinExistence type="predicted"/>